<sequence>MSLAATACSAPDDQPEPQPNASATPEPSATPAPPGSADGPPPGYTDGSGINEGYPILRPADLTPEAARGEAGARDLLVTFARALELREYDQAWAMLGITARQDWTREQFNQAFAGLEGLTVAVPGGTLEGAAGSSFYESRIEVTASDPAGRPARIEGPIVLRRVNDVPGATPDQLRWHIERLQLDVTH</sequence>
<protein>
    <submittedName>
        <fullName evidence="2">Uncharacterized protein</fullName>
    </submittedName>
</protein>
<dbReference type="OrthoDB" id="485556at2"/>
<organism evidence="2 3">
    <name type="scientific">Alteraurantiacibacter buctensis</name>
    <dbReference type="NCBI Taxonomy" id="1503981"/>
    <lineage>
        <taxon>Bacteria</taxon>
        <taxon>Pseudomonadati</taxon>
        <taxon>Pseudomonadota</taxon>
        <taxon>Alphaproteobacteria</taxon>
        <taxon>Sphingomonadales</taxon>
        <taxon>Erythrobacteraceae</taxon>
        <taxon>Alteraurantiacibacter</taxon>
    </lineage>
</organism>
<evidence type="ECO:0000313" key="2">
    <source>
        <dbReference type="EMBL" id="MXO73071.1"/>
    </source>
</evidence>
<dbReference type="Proteomes" id="UP000466966">
    <property type="component" value="Unassembled WGS sequence"/>
</dbReference>
<reference evidence="2 3" key="1">
    <citation type="submission" date="2019-12" db="EMBL/GenBank/DDBJ databases">
        <title>Genomic-based taxomic classification of the family Erythrobacteraceae.</title>
        <authorList>
            <person name="Xu L."/>
        </authorList>
    </citation>
    <scope>NUCLEOTIDE SEQUENCE [LARGE SCALE GENOMIC DNA]</scope>
    <source>
        <strain evidence="2 3">M0322</strain>
    </source>
</reference>
<feature type="region of interest" description="Disordered" evidence="1">
    <location>
        <begin position="1"/>
        <end position="57"/>
    </location>
</feature>
<evidence type="ECO:0000256" key="1">
    <source>
        <dbReference type="SAM" id="MobiDB-lite"/>
    </source>
</evidence>
<proteinExistence type="predicted"/>
<accession>A0A844Z253</accession>
<evidence type="ECO:0000313" key="3">
    <source>
        <dbReference type="Proteomes" id="UP000466966"/>
    </source>
</evidence>
<name>A0A844Z253_9SPHN</name>
<comment type="caution">
    <text evidence="2">The sequence shown here is derived from an EMBL/GenBank/DDBJ whole genome shotgun (WGS) entry which is preliminary data.</text>
</comment>
<keyword evidence="3" id="KW-1185">Reference proteome</keyword>
<dbReference type="EMBL" id="WTYV01000007">
    <property type="protein sequence ID" value="MXO73071.1"/>
    <property type="molecule type" value="Genomic_DNA"/>
</dbReference>
<dbReference type="AlphaFoldDB" id="A0A844Z253"/>
<feature type="compositionally biased region" description="Pro residues" evidence="1">
    <location>
        <begin position="28"/>
        <end position="43"/>
    </location>
</feature>
<gene>
    <name evidence="2" type="ORF">GRI99_15695</name>
</gene>